<accession>A0ABX7M7T8</accession>
<sequence length="130" mass="12708">MGLLDQLAGELLGGSDGASPVLQIAQQLLQSHEGGLAGLLAQLNQGGLADQVKSWVGTGANLPVSADQLSAALGPAVIGKLAAALGMDAGTVTNQLAQGLPQLVDTLTPGGSVEGASDLLSQGLGSLFGR</sequence>
<proteinExistence type="predicted"/>
<gene>
    <name evidence="1" type="ORF">JY500_04020</name>
</gene>
<dbReference type="RefSeq" id="WP_206255139.1">
    <property type="nucleotide sequence ID" value="NZ_CP071060.1"/>
</dbReference>
<dbReference type="Pfam" id="PF20159">
    <property type="entry name" value="YidB"/>
    <property type="match status" value="1"/>
</dbReference>
<reference evidence="1 2" key="1">
    <citation type="submission" date="2021-02" db="EMBL/GenBank/DDBJ databases">
        <title>Niveibacterium changnyeongensis HC41.</title>
        <authorList>
            <person name="Kang M."/>
        </authorList>
    </citation>
    <scope>NUCLEOTIDE SEQUENCE [LARGE SCALE GENOMIC DNA]</scope>
    <source>
        <strain evidence="1 2">HC41</strain>
    </source>
</reference>
<dbReference type="InterPro" id="IPR027405">
    <property type="entry name" value="YidB-like"/>
</dbReference>
<keyword evidence="2" id="KW-1185">Reference proteome</keyword>
<name>A0ABX7M7T8_9RHOO</name>
<organism evidence="1 2">
    <name type="scientific">Niveibacterium microcysteis</name>
    <dbReference type="NCBI Taxonomy" id="2811415"/>
    <lineage>
        <taxon>Bacteria</taxon>
        <taxon>Pseudomonadati</taxon>
        <taxon>Pseudomonadota</taxon>
        <taxon>Betaproteobacteria</taxon>
        <taxon>Rhodocyclales</taxon>
        <taxon>Rhodocyclaceae</taxon>
        <taxon>Niveibacterium</taxon>
    </lineage>
</organism>
<dbReference type="Gene3D" id="1.10.10.690">
    <property type="entry name" value="YidB-like"/>
    <property type="match status" value="1"/>
</dbReference>
<dbReference type="EMBL" id="CP071060">
    <property type="protein sequence ID" value="QSI77829.1"/>
    <property type="molecule type" value="Genomic_DNA"/>
</dbReference>
<dbReference type="InterPro" id="IPR045372">
    <property type="entry name" value="YidB"/>
</dbReference>
<dbReference type="Proteomes" id="UP000663570">
    <property type="component" value="Chromosome"/>
</dbReference>
<protein>
    <submittedName>
        <fullName evidence="1">DUF937 domain-containing protein</fullName>
    </submittedName>
</protein>
<evidence type="ECO:0000313" key="1">
    <source>
        <dbReference type="EMBL" id="QSI77829.1"/>
    </source>
</evidence>
<evidence type="ECO:0000313" key="2">
    <source>
        <dbReference type="Proteomes" id="UP000663570"/>
    </source>
</evidence>
<dbReference type="SUPFAM" id="SSF140804">
    <property type="entry name" value="YidB-like"/>
    <property type="match status" value="1"/>
</dbReference>